<name>A0A516V5U3_9GAMM</name>
<gene>
    <name evidence="1" type="ORF">FNZ56_08385</name>
</gene>
<dbReference type="RefSeq" id="WP_143879401.1">
    <property type="nucleotide sequence ID" value="NZ_BAABLZ010000001.1"/>
</dbReference>
<protein>
    <recommendedName>
        <fullName evidence="3">Thioredoxin domain-containing protein</fullName>
    </recommendedName>
</protein>
<dbReference type="AlphaFoldDB" id="A0A516V5U3"/>
<dbReference type="Proteomes" id="UP000315891">
    <property type="component" value="Chromosome"/>
</dbReference>
<accession>A0A516V5U3</accession>
<reference evidence="1 2" key="1">
    <citation type="submission" date="2019-07" db="EMBL/GenBank/DDBJ databases">
        <title>Lysobacter weifangensis sp. nov., isolated from bensulfuron-methyl contaminated farmland soil.</title>
        <authorList>
            <person name="Zhao H."/>
        </authorList>
    </citation>
    <scope>NUCLEOTIDE SEQUENCE [LARGE SCALE GENOMIC DNA]</scope>
    <source>
        <strain evidence="1 2">CC-Bw-6</strain>
    </source>
</reference>
<evidence type="ECO:0008006" key="3">
    <source>
        <dbReference type="Google" id="ProtNLM"/>
    </source>
</evidence>
<organism evidence="1 2">
    <name type="scientific">Pseudoluteimonas lycopersici</name>
    <dbReference type="NCBI Taxonomy" id="1324796"/>
    <lineage>
        <taxon>Bacteria</taxon>
        <taxon>Pseudomonadati</taxon>
        <taxon>Pseudomonadota</taxon>
        <taxon>Gammaproteobacteria</taxon>
        <taxon>Lysobacterales</taxon>
        <taxon>Lysobacteraceae</taxon>
        <taxon>Pseudoluteimonas</taxon>
    </lineage>
</organism>
<sequence>MNPTSTSERNRNRLILVGLAALFLVPMLVAGILRFTDRHPEINRQKGELLQPPADLRDIAPRLAAGGTYAWNPESRTWRILVPAPAQCDATCVQLAEGVDKVRAMAGRDMVRVDILWLGAHPANLPTGGVRVLADDAALRARLPRADDPRGMPVYVLDPNGFVVLRYAPGFELGDLRTDLSRLLKLG</sequence>
<dbReference type="OrthoDB" id="9785445at2"/>
<evidence type="ECO:0000313" key="1">
    <source>
        <dbReference type="EMBL" id="QDQ73890.1"/>
    </source>
</evidence>
<dbReference type="EMBL" id="CP041742">
    <property type="protein sequence ID" value="QDQ73890.1"/>
    <property type="molecule type" value="Genomic_DNA"/>
</dbReference>
<proteinExistence type="predicted"/>
<evidence type="ECO:0000313" key="2">
    <source>
        <dbReference type="Proteomes" id="UP000315891"/>
    </source>
</evidence>
<keyword evidence="2" id="KW-1185">Reference proteome</keyword>